<evidence type="ECO:0000313" key="3">
    <source>
        <dbReference type="EMBL" id="KAK2706700.1"/>
    </source>
</evidence>
<evidence type="ECO:0000256" key="2">
    <source>
        <dbReference type="SAM" id="Phobius"/>
    </source>
</evidence>
<dbReference type="AlphaFoldDB" id="A0AA88HCT8"/>
<keyword evidence="2" id="KW-0812">Transmembrane</keyword>
<keyword evidence="4" id="KW-1185">Reference proteome</keyword>
<feature type="compositionally biased region" description="Polar residues" evidence="1">
    <location>
        <begin position="1"/>
        <end position="10"/>
    </location>
</feature>
<proteinExistence type="predicted"/>
<keyword evidence="2" id="KW-0472">Membrane</keyword>
<feature type="compositionally biased region" description="Basic and acidic residues" evidence="1">
    <location>
        <begin position="17"/>
        <end position="27"/>
    </location>
</feature>
<evidence type="ECO:0000256" key="1">
    <source>
        <dbReference type="SAM" id="MobiDB-lite"/>
    </source>
</evidence>
<sequence length="215" mass="24325">MWSSILNSIMTRRADRKTKDAESKRMTSESTYPDKSYKSFTDEDSENYNIYSGDVPQGPRRKLDSYEGNDIEEVQFEKRGNGHFWSESLKKIETNEVAFSNFKNALSEFEAFMTNMIHSGETDIMKFISNRAKIQASQDDISSNIARKIDGTPTEMVGKIVYFLMDKVKHAVIAHFVNNSRQNNGDVGMAIASSALLTVAEFIFSVIIGLPDFVN</sequence>
<comment type="caution">
    <text evidence="3">The sequence shown here is derived from an EMBL/GenBank/DDBJ whole genome shotgun (WGS) entry which is preliminary data.</text>
</comment>
<dbReference type="EMBL" id="JAVRJZ010000019">
    <property type="protein sequence ID" value="KAK2706700.1"/>
    <property type="molecule type" value="Genomic_DNA"/>
</dbReference>
<name>A0AA88HCT8_ARTSF</name>
<feature type="transmembrane region" description="Helical" evidence="2">
    <location>
        <begin position="187"/>
        <end position="210"/>
    </location>
</feature>
<protein>
    <submittedName>
        <fullName evidence="3">Uncharacterized protein</fullName>
    </submittedName>
</protein>
<evidence type="ECO:0000313" key="4">
    <source>
        <dbReference type="Proteomes" id="UP001187531"/>
    </source>
</evidence>
<dbReference type="Proteomes" id="UP001187531">
    <property type="component" value="Unassembled WGS sequence"/>
</dbReference>
<reference evidence="3" key="1">
    <citation type="submission" date="2023-07" db="EMBL/GenBank/DDBJ databases">
        <title>Chromosome-level genome assembly of Artemia franciscana.</title>
        <authorList>
            <person name="Jo E."/>
        </authorList>
    </citation>
    <scope>NUCLEOTIDE SEQUENCE</scope>
    <source>
        <tissue evidence="3">Whole body</tissue>
    </source>
</reference>
<accession>A0AA88HCT8</accession>
<organism evidence="3 4">
    <name type="scientific">Artemia franciscana</name>
    <name type="common">Brine shrimp</name>
    <name type="synonym">Artemia sanfranciscana</name>
    <dbReference type="NCBI Taxonomy" id="6661"/>
    <lineage>
        <taxon>Eukaryota</taxon>
        <taxon>Metazoa</taxon>
        <taxon>Ecdysozoa</taxon>
        <taxon>Arthropoda</taxon>
        <taxon>Crustacea</taxon>
        <taxon>Branchiopoda</taxon>
        <taxon>Anostraca</taxon>
        <taxon>Artemiidae</taxon>
        <taxon>Artemia</taxon>
    </lineage>
</organism>
<feature type="region of interest" description="Disordered" evidence="1">
    <location>
        <begin position="1"/>
        <end position="62"/>
    </location>
</feature>
<keyword evidence="2" id="KW-1133">Transmembrane helix</keyword>
<gene>
    <name evidence="3" type="ORF">QYM36_014667</name>
</gene>